<gene>
    <name evidence="3" type="ORF">D9758_006044</name>
</gene>
<comment type="caution">
    <text evidence="3">The sequence shown here is derived from an EMBL/GenBank/DDBJ whole genome shotgun (WGS) entry which is preliminary data.</text>
</comment>
<dbReference type="CDD" id="cd10208">
    <property type="entry name" value="ASKHA_NBD_ScArp9-like"/>
    <property type="match status" value="1"/>
</dbReference>
<feature type="region of interest" description="Disordered" evidence="2">
    <location>
        <begin position="44"/>
        <end position="70"/>
    </location>
</feature>
<dbReference type="EMBL" id="JAACJM010000057">
    <property type="protein sequence ID" value="KAF5355262.1"/>
    <property type="molecule type" value="Genomic_DNA"/>
</dbReference>
<evidence type="ECO:0000256" key="2">
    <source>
        <dbReference type="SAM" id="MobiDB-lite"/>
    </source>
</evidence>
<dbReference type="Pfam" id="PF00022">
    <property type="entry name" value="Actin"/>
    <property type="match status" value="1"/>
</dbReference>
<dbReference type="AlphaFoldDB" id="A0A8H5D7W1"/>
<evidence type="ECO:0008006" key="5">
    <source>
        <dbReference type="Google" id="ProtNLM"/>
    </source>
</evidence>
<dbReference type="PANTHER" id="PTHR11937">
    <property type="entry name" value="ACTIN"/>
    <property type="match status" value="1"/>
</dbReference>
<dbReference type="SUPFAM" id="SSF53067">
    <property type="entry name" value="Actin-like ATPase domain"/>
    <property type="match status" value="2"/>
</dbReference>
<dbReference type="Gene3D" id="3.30.420.40">
    <property type="match status" value="3"/>
</dbReference>
<evidence type="ECO:0000313" key="4">
    <source>
        <dbReference type="Proteomes" id="UP000559256"/>
    </source>
</evidence>
<name>A0A8H5D7W1_9AGAR</name>
<comment type="similarity">
    <text evidence="1">Belongs to the actin family.</text>
</comment>
<protein>
    <recommendedName>
        <fullName evidence="5">Actin-related protein</fullName>
    </recommendedName>
</protein>
<evidence type="ECO:0000256" key="1">
    <source>
        <dbReference type="RuleBase" id="RU000487"/>
    </source>
</evidence>
<keyword evidence="4" id="KW-1185">Reference proteome</keyword>
<dbReference type="InterPro" id="IPR004000">
    <property type="entry name" value="Actin"/>
</dbReference>
<sequence length="495" mass="54300">MSFRDATVVIIETARTVVRAGLGLHELLKTPSVEIPARVGLRRSASTSEVTQNGTDTGASSSRATSLPQTSIPGVSVHDYLVGSQLDEALASGQDIIVSWPFADGGIRDWTQAEAIWKYILFTSLQRKRVQNESPVLLSIPAGLSREVYEQICQIFFERFNVAGFGVLERPMAQIYATISLSGVVVDVDYNHTDITPVYEGFIIHSGTLTTSIGINDCQRYLANLLKSNQSVMTAISPPESPLEPDALDSTLLAFVEQIWKDGYIKVPSDGETAMIEDDGITDIAAIVVAGKEKAVIESGMKKKQSQKQTAEQQARAREIETMDLITVQFKGQSIVLGKERHRFCEPLFDPTLMGKGDHSNPSVLYLSLQEAVARAIRQADVDQRQYIWQGVVVTGDLTKNVKGLAIALQSRLAPYVVNPELQTDIQPRAIRLLNVPDYYPEYRDTGEGYAAFLGSSIVAKLTFINDPNAKNFVSKGDYSQKGPRSIVEMSPALL</sequence>
<proteinExistence type="inferred from homology"/>
<accession>A0A8H5D7W1</accession>
<evidence type="ECO:0000313" key="3">
    <source>
        <dbReference type="EMBL" id="KAF5355262.1"/>
    </source>
</evidence>
<organism evidence="3 4">
    <name type="scientific">Tetrapyrgos nigripes</name>
    <dbReference type="NCBI Taxonomy" id="182062"/>
    <lineage>
        <taxon>Eukaryota</taxon>
        <taxon>Fungi</taxon>
        <taxon>Dikarya</taxon>
        <taxon>Basidiomycota</taxon>
        <taxon>Agaricomycotina</taxon>
        <taxon>Agaricomycetes</taxon>
        <taxon>Agaricomycetidae</taxon>
        <taxon>Agaricales</taxon>
        <taxon>Marasmiineae</taxon>
        <taxon>Marasmiaceae</taxon>
        <taxon>Tetrapyrgos</taxon>
    </lineage>
</organism>
<dbReference type="Proteomes" id="UP000559256">
    <property type="component" value="Unassembled WGS sequence"/>
</dbReference>
<dbReference type="OrthoDB" id="74201at2759"/>
<dbReference type="SMART" id="SM00268">
    <property type="entry name" value="ACTIN"/>
    <property type="match status" value="1"/>
</dbReference>
<dbReference type="InterPro" id="IPR043129">
    <property type="entry name" value="ATPase_NBD"/>
</dbReference>
<reference evidence="3 4" key="1">
    <citation type="journal article" date="2020" name="ISME J.">
        <title>Uncovering the hidden diversity of litter-decomposition mechanisms in mushroom-forming fungi.</title>
        <authorList>
            <person name="Floudas D."/>
            <person name="Bentzer J."/>
            <person name="Ahren D."/>
            <person name="Johansson T."/>
            <person name="Persson P."/>
            <person name="Tunlid A."/>
        </authorList>
    </citation>
    <scope>NUCLEOTIDE SEQUENCE [LARGE SCALE GENOMIC DNA]</scope>
    <source>
        <strain evidence="3 4">CBS 291.85</strain>
    </source>
</reference>